<dbReference type="EMBL" id="RDQL01000005">
    <property type="protein sequence ID" value="RMX00390.1"/>
    <property type="molecule type" value="Genomic_DNA"/>
</dbReference>
<organism evidence="2 3">
    <name type="scientific">Allofranklinella schreckenbergeri</name>
    <dbReference type="NCBI Taxonomy" id="1076744"/>
    <lineage>
        <taxon>Bacteria</taxon>
        <taxon>Pseudomonadati</taxon>
        <taxon>Pseudomonadota</taxon>
        <taxon>Betaproteobacteria</taxon>
        <taxon>Burkholderiales</taxon>
        <taxon>Comamonadaceae</taxon>
        <taxon>Allofranklinella</taxon>
    </lineage>
</organism>
<keyword evidence="1" id="KW-0732">Signal</keyword>
<reference evidence="2 3" key="1">
    <citation type="submission" date="2018-10" db="EMBL/GenBank/DDBJ databases">
        <title>Comamonadaceae CDC group NO-1 genome sequencing and assembly.</title>
        <authorList>
            <person name="Bernier A.-M."/>
            <person name="Bernard K."/>
        </authorList>
    </citation>
    <scope>NUCLEOTIDE SEQUENCE [LARGE SCALE GENOMIC DNA]</scope>
    <source>
        <strain evidence="2 3">NML161473</strain>
    </source>
</reference>
<dbReference type="AlphaFoldDB" id="A0A3M6QBG4"/>
<comment type="caution">
    <text evidence="2">The sequence shown here is derived from an EMBL/GenBank/DDBJ whole genome shotgun (WGS) entry which is preliminary data.</text>
</comment>
<dbReference type="Proteomes" id="UP000267035">
    <property type="component" value="Unassembled WGS sequence"/>
</dbReference>
<gene>
    <name evidence="2" type="ORF">EBQ25_04775</name>
</gene>
<evidence type="ECO:0000313" key="3">
    <source>
        <dbReference type="Proteomes" id="UP000267035"/>
    </source>
</evidence>
<evidence type="ECO:0000313" key="2">
    <source>
        <dbReference type="EMBL" id="RMX00390.1"/>
    </source>
</evidence>
<evidence type="ECO:0000256" key="1">
    <source>
        <dbReference type="SAM" id="SignalP"/>
    </source>
</evidence>
<feature type="chain" id="PRO_5018100277" evidence="1">
    <location>
        <begin position="35"/>
        <end position="946"/>
    </location>
</feature>
<proteinExistence type="predicted"/>
<keyword evidence="3" id="KW-1185">Reference proteome</keyword>
<protein>
    <submittedName>
        <fullName evidence="2">Uncharacterized protein</fullName>
    </submittedName>
</protein>
<feature type="signal peptide" evidence="1">
    <location>
        <begin position="1"/>
        <end position="34"/>
    </location>
</feature>
<name>A0A3M6QBG4_9BURK</name>
<accession>A0A3M6QBG4</accession>
<sequence>MKGTSMRTNPRLPGGLRPALLLLAVLTASTGALASGPVLIDYYRGWGDNSPMQPADSNTVANPRWLPKKAVGPYYDSTPRLNPSDPIASGAMPGAHRYAAVQRLLAFATPANAVGSASAPLVGTVPLPPSRANLTIPENSHVLCEYDRATPSYAPNAVTPACVNNIEGAVMYVAVLVPTSGYKLELGLQDNDGVVVDAASPAGTDYRNLSYTTKVMLGGYIDLATAQAAGYGNENARRAPLATTGSNTLVNLRVAWSNWGSEARLNLRWIPPGLSTAVDIPAGNLFDPSKTETYVDAVNDDFSASPFTYGTGGTTAALIQNDTINSAAAMPAQIDSLSAVGAWPAGITLNAATRAITVAGNAAPGVHTVRYKLCSSPTLCDEAEATVKINATVTATDDPNFLSVAQGSSGTSANPVTHNDSIQGKPVVLDGAAKNATVAQEGAWPAGITLDPLTGKITVAGTVAANTYNLEYKLCSTGGVCDTARVAVQVTAASNAIVATPDSGSAVQGTASTPVANVAANDTLSGNPVTLGSSGNATVAVVGTWPAGVTLDADTGAIKTTAATPAGNHSFKYKLCEKAAPSNCVEGTVSLSVTAASNAIVATPDSGSAVQGTASTPVANVAANDTLSGNPVTLGSSGNATVAVVGTWPAGVTLDADTGAIKTTAATPAGNHSFKYKLCEKAAPSNCVEGTVSLSVTAASNAIVATPDSGSAVQGTASTPVANVAANDTLSGNPVTLGSSGNATVAVVGTWPAGVTLDADTGAIKTTAATPAGNHSFKYKLCEKAAPSNCVEGAVSLNVTAAPASPPVANNDGVPHTIPAGVTGVVIENIAANDTVNGQPAVLGAGGNATVTAVGTWPAGISLNPHTGAVSVAADAAPGDYSMQYKLCDRSIPAQCVTAQIHLSIAAAGSSSATPVPVSGPWVLLLLGAALAGSLWRRRAHPAGRS</sequence>